<feature type="transmembrane region" description="Helical" evidence="8">
    <location>
        <begin position="188"/>
        <end position="212"/>
    </location>
</feature>
<evidence type="ECO:0000256" key="6">
    <source>
        <dbReference type="ARBA" id="ARBA00023170"/>
    </source>
</evidence>
<dbReference type="InterPro" id="IPR000276">
    <property type="entry name" value="GPCR_Rhodpsn"/>
</dbReference>
<organism evidence="11 12">
    <name type="scientific">Opisthorchis felineus</name>
    <dbReference type="NCBI Taxonomy" id="147828"/>
    <lineage>
        <taxon>Eukaryota</taxon>
        <taxon>Metazoa</taxon>
        <taxon>Spiralia</taxon>
        <taxon>Lophotrochozoa</taxon>
        <taxon>Platyhelminthes</taxon>
        <taxon>Trematoda</taxon>
        <taxon>Digenea</taxon>
        <taxon>Opisthorchiida</taxon>
        <taxon>Opisthorchiata</taxon>
        <taxon>Opisthorchiidae</taxon>
        <taxon>Opisthorchis</taxon>
    </lineage>
</organism>
<evidence type="ECO:0000256" key="2">
    <source>
        <dbReference type="ARBA" id="ARBA00022692"/>
    </source>
</evidence>
<dbReference type="PANTHER" id="PTHR24243:SF233">
    <property type="entry name" value="THYROTROPIN-RELEASING HORMONE RECEPTOR"/>
    <property type="match status" value="1"/>
</dbReference>
<dbReference type="CDD" id="cd00637">
    <property type="entry name" value="7tm_classA_rhodopsin-like"/>
    <property type="match status" value="1"/>
</dbReference>
<sequence length="839" mass="96471">MGKYMHLFQLCLLLQCFFPIASENISQTESITQTDLSVTSRLSDQNTTFQNNSVQPQGKGRYAYLYDNLKKYFLKWYLPLVLTLGIFGTVFCLIFLFLSRLFPVNMLIWLVSICVGDFLVLILEGVWMLLKVWRDLDIRDYNTVGCKLHLILSNYMFYWSAYMQTMLSLQRAYLIIRPIQARSSGPNISWLVLIWIGLSILLIFPVLPYAIFYDIRKNRYHKDDCDPPVGNNEIFQAVTLIDFILWGLIPLIGMTSATAIICWNIFRVRHTFGLGFSVRSRTTSATSPFTGTPFLSVPGCTNTGDPWAAQIRLRTISLNNPPGRLLEFLQDRKSLQRSPVRTHVSRSVRSTESINTCGHVPLPVHIRGSSTTAYQRHCRRRRNQGQRHGPTDNAGHVTRLLISMNIWYVISTFPQMIYLMILNFKFGGEKDDDIHRFLYYLSRSLCFLNACSNWIFYCASGRLFRQSIRQIFRRFFRRLHRYSASHSSVPPDHGFHIRNQYYTGTDPSAGKNRLTVPLGRNVVISRLNSRHFNQIQSVEFLPVGSEELLSGNLQLTCGNFFERLKCLFPKFQCHCLCVSPFGNTGTPTRITNESAKHLSEDTDGTKAVNKCGLCCTGICCWKFWWYGLKAGRIREESFRDFPAASSSSSLHYPTELFRRHSQLRARDSGSRCLAKSIEREYGSWCKKNRFHLTAYNQDRGYSNGKSSRRPGWFYSIPADLPKIAPVHRSKTPPYGSQIFVEPFSDHIPQGLPLSSNCYCYTASVGKRKYRYYHCKLHETFYPPGDADKLDKPGSLSNVHTVNSADHVTPPIRKLSWTDRSKLRNVHRPQPIVQLKANVK</sequence>
<reference evidence="11 12" key="1">
    <citation type="journal article" date="2019" name="BMC Genomics">
        <title>New insights from Opisthorchis felineus genome: update on genomics of the epidemiologically important liver flukes.</title>
        <authorList>
            <person name="Ershov N.I."/>
            <person name="Mordvinov V.A."/>
            <person name="Prokhortchouk E.B."/>
            <person name="Pakharukova M.Y."/>
            <person name="Gunbin K.V."/>
            <person name="Ustyantsev K."/>
            <person name="Genaev M.A."/>
            <person name="Blinov A.G."/>
            <person name="Mazur A."/>
            <person name="Boulygina E."/>
            <person name="Tsygankova S."/>
            <person name="Khrameeva E."/>
            <person name="Chekanov N."/>
            <person name="Fan G."/>
            <person name="Xiao A."/>
            <person name="Zhang H."/>
            <person name="Xu X."/>
            <person name="Yang H."/>
            <person name="Solovyev V."/>
            <person name="Lee S.M."/>
            <person name="Liu X."/>
            <person name="Afonnikov D.A."/>
            <person name="Skryabin K.G."/>
        </authorList>
    </citation>
    <scope>NUCLEOTIDE SEQUENCE [LARGE SCALE GENOMIC DNA]</scope>
    <source>
        <strain evidence="11">AK-0245</strain>
        <tissue evidence="11">Whole organism</tissue>
    </source>
</reference>
<keyword evidence="4" id="KW-0297">G-protein coupled receptor</keyword>
<keyword evidence="7" id="KW-0807">Transducer</keyword>
<evidence type="ECO:0000313" key="11">
    <source>
        <dbReference type="EMBL" id="TGZ62828.1"/>
    </source>
</evidence>
<keyword evidence="6" id="KW-0675">Receptor</keyword>
<dbReference type="InterPro" id="IPR017452">
    <property type="entry name" value="GPCR_Rhodpsn_7TM"/>
</dbReference>
<dbReference type="EMBL" id="SJOL01007384">
    <property type="protein sequence ID" value="TGZ62828.1"/>
    <property type="molecule type" value="Genomic_DNA"/>
</dbReference>
<feature type="signal peptide" evidence="9">
    <location>
        <begin position="1"/>
        <end position="22"/>
    </location>
</feature>
<evidence type="ECO:0000256" key="7">
    <source>
        <dbReference type="ARBA" id="ARBA00023224"/>
    </source>
</evidence>
<feature type="transmembrane region" description="Helical" evidence="8">
    <location>
        <begin position="107"/>
        <end position="130"/>
    </location>
</feature>
<proteinExistence type="predicted"/>
<dbReference type="STRING" id="147828.A0A4S2LPM7"/>
<keyword evidence="5 8" id="KW-0472">Membrane</keyword>
<protein>
    <recommendedName>
        <fullName evidence="10">G-protein coupled receptors family 1 profile domain-containing protein</fullName>
    </recommendedName>
</protein>
<keyword evidence="9" id="KW-0732">Signal</keyword>
<feature type="domain" description="G-protein coupled receptors family 1 profile" evidence="10">
    <location>
        <begin position="88"/>
        <end position="457"/>
    </location>
</feature>
<evidence type="ECO:0000256" key="4">
    <source>
        <dbReference type="ARBA" id="ARBA00023040"/>
    </source>
</evidence>
<gene>
    <name evidence="11" type="ORF">CRM22_007233</name>
</gene>
<dbReference type="GO" id="GO:0005886">
    <property type="term" value="C:plasma membrane"/>
    <property type="evidence" value="ECO:0007669"/>
    <property type="project" value="TreeGrafter"/>
</dbReference>
<dbReference type="SUPFAM" id="SSF81321">
    <property type="entry name" value="Family A G protein-coupled receptor-like"/>
    <property type="match status" value="1"/>
</dbReference>
<dbReference type="PROSITE" id="PS50262">
    <property type="entry name" value="G_PROTEIN_RECEP_F1_2"/>
    <property type="match status" value="1"/>
</dbReference>
<evidence type="ECO:0000256" key="9">
    <source>
        <dbReference type="SAM" id="SignalP"/>
    </source>
</evidence>
<dbReference type="Pfam" id="PF00001">
    <property type="entry name" value="7tm_1"/>
    <property type="match status" value="1"/>
</dbReference>
<feature type="transmembrane region" description="Helical" evidence="8">
    <location>
        <begin position="243"/>
        <end position="266"/>
    </location>
</feature>
<keyword evidence="3 8" id="KW-1133">Transmembrane helix</keyword>
<dbReference type="Proteomes" id="UP000308267">
    <property type="component" value="Unassembled WGS sequence"/>
</dbReference>
<evidence type="ECO:0000256" key="3">
    <source>
        <dbReference type="ARBA" id="ARBA00022989"/>
    </source>
</evidence>
<evidence type="ECO:0000259" key="10">
    <source>
        <dbReference type="PROSITE" id="PS50262"/>
    </source>
</evidence>
<keyword evidence="12" id="KW-1185">Reference proteome</keyword>
<comment type="subcellular location">
    <subcellularLocation>
        <location evidence="1">Membrane</location>
        <topology evidence="1">Multi-pass membrane protein</topology>
    </subcellularLocation>
</comment>
<feature type="chain" id="PRO_5020836613" description="G-protein coupled receptors family 1 profile domain-containing protein" evidence="9">
    <location>
        <begin position="23"/>
        <end position="839"/>
    </location>
</feature>
<dbReference type="Gene3D" id="1.20.1070.10">
    <property type="entry name" value="Rhodopsin 7-helix transmembrane proteins"/>
    <property type="match status" value="1"/>
</dbReference>
<comment type="caution">
    <text evidence="11">The sequence shown here is derived from an EMBL/GenBank/DDBJ whole genome shotgun (WGS) entry which is preliminary data.</text>
</comment>
<dbReference type="AlphaFoldDB" id="A0A4S2LPM7"/>
<dbReference type="PANTHER" id="PTHR24243">
    <property type="entry name" value="G-PROTEIN COUPLED RECEPTOR"/>
    <property type="match status" value="1"/>
</dbReference>
<accession>A0A4S2LPM7</accession>
<name>A0A4S2LPM7_OPIFE</name>
<feature type="transmembrane region" description="Helical" evidence="8">
    <location>
        <begin position="76"/>
        <end position="98"/>
    </location>
</feature>
<evidence type="ECO:0000256" key="5">
    <source>
        <dbReference type="ARBA" id="ARBA00023136"/>
    </source>
</evidence>
<evidence type="ECO:0000256" key="1">
    <source>
        <dbReference type="ARBA" id="ARBA00004141"/>
    </source>
</evidence>
<evidence type="ECO:0000313" key="12">
    <source>
        <dbReference type="Proteomes" id="UP000308267"/>
    </source>
</evidence>
<dbReference type="OrthoDB" id="6234217at2759"/>
<dbReference type="GO" id="GO:0004930">
    <property type="term" value="F:G protein-coupled receptor activity"/>
    <property type="evidence" value="ECO:0007669"/>
    <property type="project" value="UniProtKB-KW"/>
</dbReference>
<keyword evidence="2 8" id="KW-0812">Transmembrane</keyword>
<evidence type="ECO:0000256" key="8">
    <source>
        <dbReference type="SAM" id="Phobius"/>
    </source>
</evidence>